<comment type="caution">
    <text evidence="1">The sequence shown here is derived from an EMBL/GenBank/DDBJ whole genome shotgun (WGS) entry which is preliminary data.</text>
</comment>
<name>A0A836Z6G5_9NEIS</name>
<dbReference type="OrthoDB" id="7221817at2"/>
<proteinExistence type="predicted"/>
<accession>A0A836Z6G5</accession>
<evidence type="ECO:0000313" key="2">
    <source>
        <dbReference type="Proteomes" id="UP000027170"/>
    </source>
</evidence>
<dbReference type="RefSeq" id="WP_037490260.1">
    <property type="nucleotide sequence ID" value="NZ_JFZV01000001.1"/>
</dbReference>
<dbReference type="Proteomes" id="UP000027170">
    <property type="component" value="Unassembled WGS sequence"/>
</dbReference>
<organism evidence="1 2">
    <name type="scientific">Snodgrassella communis</name>
    <dbReference type="NCBI Taxonomy" id="2946699"/>
    <lineage>
        <taxon>Bacteria</taxon>
        <taxon>Pseudomonadati</taxon>
        <taxon>Pseudomonadota</taxon>
        <taxon>Betaproteobacteria</taxon>
        <taxon>Neisseriales</taxon>
        <taxon>Neisseriaceae</taxon>
        <taxon>Snodgrassella</taxon>
    </lineage>
</organism>
<dbReference type="Pfam" id="PF13289">
    <property type="entry name" value="SIR2_2"/>
    <property type="match status" value="1"/>
</dbReference>
<dbReference type="AlphaFoldDB" id="A0A836Z6G5"/>
<keyword evidence="2" id="KW-1185">Reference proteome</keyword>
<gene>
    <name evidence="1" type="ORF">SALWKB29_0224</name>
</gene>
<dbReference type="EMBL" id="JFZV01000001">
    <property type="protein sequence ID" value="KDN15805.1"/>
    <property type="molecule type" value="Genomic_DNA"/>
</dbReference>
<evidence type="ECO:0008006" key="3">
    <source>
        <dbReference type="Google" id="ProtNLM"/>
    </source>
</evidence>
<reference evidence="1 2" key="1">
    <citation type="submission" date="2014-03" db="EMBL/GenBank/DDBJ databases">
        <title>The genomes of two eusocial bee gut symbionts.</title>
        <authorList>
            <person name="Kwong W.K."/>
            <person name="Engel P."/>
            <person name="Koch H."/>
            <person name="Moran N.A."/>
        </authorList>
    </citation>
    <scope>NUCLEOTIDE SEQUENCE [LARGE SCALE GENOMIC DNA]</scope>
    <source>
        <strain evidence="2">wkB29</strain>
    </source>
</reference>
<evidence type="ECO:0000313" key="1">
    <source>
        <dbReference type="EMBL" id="KDN15805.1"/>
    </source>
</evidence>
<sequence length="1188" mass="138181">MGERDITKITDYPLIQKLAQSLWQRETYGHGVAIMVGAGFSRSAATTMDKSKALPLWGNLAKKIAGELGESEQIDPLRLAQMYQDYFGKQQLYDLLKNEIDDEIWEPAELYQQLLTLPWTEVLTTNWDTLLERAARNIHEPIYDIVSKQEDLASCYSPRIVKLHGTINISNDLIFTQEDYRCYPQKYGIFVNFVRQVFVENELCLIGFSGDDPNFLQWIGWVRDNLQTNVRRIYLVGALNLSSAKRKYLESLNVAPIDLSPLVADIDNRDLQHKIAIELFLSKLSQLEVKKFWDWQPTSLYKLCNDDSIDMVSGKVDIAPEEILSALIKDRESYPEWIICPDSLRSRINVQISKLRVFISDLSELNETTRSRVLYELVWRCEIIFHYNMDKDFRTMLLAICDPASESGISKKQQLEIALYLLKYTRLAEKNSEQQEIISKTSKILKENSEYWSESLVELAYHQILVARDELNYPLMEELLDKINGVDPIWKLRKAFILSEIALYEESANLIDKAYQELVLSYRNNRNSIFILSRLAWAHLLKSVADKALRKNNVLEFFSSKYSQQKCDPFDTIYFLRSEVSDYLEKQKKPMIEPSFEPGRFKDNSKKVHFTDLIKIHPAILFDSVGNTVGLPIRWCDYAYTSNIAFDIANLIDISNWQRFFLLIHITDDDKSEQLRKIFTRLKIAQMPYDEADKIVQCCFNAIGYWTDKRINIPNSKQQEEPTLVYLRVFIEILARFQVRLSPDDAKKYYSFALELAKDQHCIYLCLKNSINNLLNYSLKSIPTAQHNELLVDALDFPNTNNWLNPVIHHPGERKEDKELDLTIDFLINNVLNEKQNSKLNIQILDRLLPLIETGFLSEDERSQLVSNIYGQNFDYKQLPYINEVYPSFFLKIPPEEDTKQICSLIQNEVFSEQPSDDLIFLNKLINTLLYTKDGLIPSKKQAIDYFDYFTSCKHNKYSNDLGMIFMGIDSNTIARYICQILYYLSPYLPKEFLNQNNFDKLYRFYLENDASPYIIRAFIPFVLIDAQWNEQIITMIKKGLKSKVELVVGDAAYAILDWGSELSDKTVIRPLIDKLIYRVESARLIGLINILPVINEMLNKDWLTKQDINVLIENLPEIYTDSSYINFNDEDSEAITISGIRVACVKLARDILKRSSAPIPELQNILEEARNDALPEVRFAELDEYFE</sequence>
<protein>
    <recommendedName>
        <fullName evidence="3">SIR2-like domain-containing protein</fullName>
    </recommendedName>
</protein>